<dbReference type="Gramene" id="KOM24915">
    <property type="protein sequence ID" value="KOM24915"/>
    <property type="gene ID" value="LR48_Vigan17s001100"/>
</dbReference>
<accession>A0A0L9T2V2</accession>
<reference evidence="2" key="1">
    <citation type="journal article" date="2015" name="Proc. Natl. Acad. Sci. U.S.A.">
        <title>Genome sequencing of adzuki bean (Vigna angularis) provides insight into high starch and low fat accumulation and domestication.</title>
        <authorList>
            <person name="Yang K."/>
            <person name="Tian Z."/>
            <person name="Chen C."/>
            <person name="Luo L."/>
            <person name="Zhao B."/>
            <person name="Wang Z."/>
            <person name="Yu L."/>
            <person name="Li Y."/>
            <person name="Sun Y."/>
            <person name="Li W."/>
            <person name="Chen Y."/>
            <person name="Li Y."/>
            <person name="Zhang Y."/>
            <person name="Ai D."/>
            <person name="Zhao J."/>
            <person name="Shang C."/>
            <person name="Ma Y."/>
            <person name="Wu B."/>
            <person name="Wang M."/>
            <person name="Gao L."/>
            <person name="Sun D."/>
            <person name="Zhang P."/>
            <person name="Guo F."/>
            <person name="Wang W."/>
            <person name="Li Y."/>
            <person name="Wang J."/>
            <person name="Varshney R.K."/>
            <person name="Wang J."/>
            <person name="Ling H.Q."/>
            <person name="Wan P."/>
        </authorList>
    </citation>
    <scope>NUCLEOTIDE SEQUENCE</scope>
    <source>
        <strain evidence="2">cv. Jingnong 6</strain>
    </source>
</reference>
<dbReference type="Proteomes" id="UP000053144">
    <property type="component" value="Unassembled WGS sequence"/>
</dbReference>
<evidence type="ECO:0000313" key="2">
    <source>
        <dbReference type="Proteomes" id="UP000053144"/>
    </source>
</evidence>
<proteinExistence type="predicted"/>
<organism evidence="1 2">
    <name type="scientific">Phaseolus angularis</name>
    <name type="common">Azuki bean</name>
    <name type="synonym">Vigna angularis</name>
    <dbReference type="NCBI Taxonomy" id="3914"/>
    <lineage>
        <taxon>Eukaryota</taxon>
        <taxon>Viridiplantae</taxon>
        <taxon>Streptophyta</taxon>
        <taxon>Embryophyta</taxon>
        <taxon>Tracheophyta</taxon>
        <taxon>Spermatophyta</taxon>
        <taxon>Magnoliopsida</taxon>
        <taxon>eudicotyledons</taxon>
        <taxon>Gunneridae</taxon>
        <taxon>Pentapetalae</taxon>
        <taxon>rosids</taxon>
        <taxon>fabids</taxon>
        <taxon>Fabales</taxon>
        <taxon>Fabaceae</taxon>
        <taxon>Papilionoideae</taxon>
        <taxon>50 kb inversion clade</taxon>
        <taxon>NPAAA clade</taxon>
        <taxon>indigoferoid/millettioid clade</taxon>
        <taxon>Phaseoleae</taxon>
        <taxon>Vigna</taxon>
    </lineage>
</organism>
<dbReference type="EMBL" id="KQ258245">
    <property type="protein sequence ID" value="KOM24915.1"/>
    <property type="molecule type" value="Genomic_DNA"/>
</dbReference>
<sequence length="121" mass="13937">MKIHVSIIPSQRRSGYSFEHLESLRNRRLAAQERQRLNDAPQLLSRGGYAILEKKIRKSRADALGLESLDLAPALARMSWLSSRLREHFFLMNKSSIPENEVKTLFTLGKCNRIVSSNKTW</sequence>
<evidence type="ECO:0000313" key="1">
    <source>
        <dbReference type="EMBL" id="KOM24915.1"/>
    </source>
</evidence>
<dbReference type="AlphaFoldDB" id="A0A0L9T2V2"/>
<protein>
    <submittedName>
        <fullName evidence="1">Uncharacterized protein</fullName>
    </submittedName>
</protein>
<gene>
    <name evidence="1" type="ORF">LR48_Vigan17s001100</name>
</gene>
<name>A0A0L9T2V2_PHAAN</name>